<dbReference type="EMBL" id="CP097503">
    <property type="protein sequence ID" value="URD83070.1"/>
    <property type="molecule type" value="Genomic_DNA"/>
</dbReference>
<dbReference type="AlphaFoldDB" id="A0A9E7JJ50"/>
<keyword evidence="3" id="KW-1185">Reference proteome</keyword>
<sequence>MLMAGGPERGVHLECHTNHLKTAEVVRHVADIISLHRGSNQSTSIGLVGWHPAAAIGTRRLVGLQHGWSSLSPIHSTHGHVGMGGPSPSRGPPPNQGGAPTGCPTANHDVDSMDDHHEHKRLVMLTHALAGRREVHPLTTRVDNLN</sequence>
<evidence type="ECO:0000256" key="1">
    <source>
        <dbReference type="SAM" id="MobiDB-lite"/>
    </source>
</evidence>
<evidence type="ECO:0000313" key="3">
    <source>
        <dbReference type="Proteomes" id="UP001055439"/>
    </source>
</evidence>
<proteinExistence type="predicted"/>
<evidence type="ECO:0000313" key="2">
    <source>
        <dbReference type="EMBL" id="URD83070.1"/>
    </source>
</evidence>
<feature type="region of interest" description="Disordered" evidence="1">
    <location>
        <begin position="77"/>
        <end position="113"/>
    </location>
</feature>
<organism evidence="2 3">
    <name type="scientific">Musa troglodytarum</name>
    <name type="common">fe'i banana</name>
    <dbReference type="NCBI Taxonomy" id="320322"/>
    <lineage>
        <taxon>Eukaryota</taxon>
        <taxon>Viridiplantae</taxon>
        <taxon>Streptophyta</taxon>
        <taxon>Embryophyta</taxon>
        <taxon>Tracheophyta</taxon>
        <taxon>Spermatophyta</taxon>
        <taxon>Magnoliopsida</taxon>
        <taxon>Liliopsida</taxon>
        <taxon>Zingiberales</taxon>
        <taxon>Musaceae</taxon>
        <taxon>Musa</taxon>
    </lineage>
</organism>
<dbReference type="Proteomes" id="UP001055439">
    <property type="component" value="Chromosome 10"/>
</dbReference>
<protein>
    <submittedName>
        <fullName evidence="2">Uncharacterized protein</fullName>
    </submittedName>
</protein>
<gene>
    <name evidence="2" type="ORF">MUK42_21916</name>
</gene>
<reference evidence="2" key="1">
    <citation type="submission" date="2022-05" db="EMBL/GenBank/DDBJ databases">
        <title>The Musa troglodytarum L. genome provides insights into the mechanism of non-climacteric behaviour and enrichment of carotenoids.</title>
        <authorList>
            <person name="Wang J."/>
        </authorList>
    </citation>
    <scope>NUCLEOTIDE SEQUENCE</scope>
    <source>
        <tissue evidence="2">Leaf</tissue>
    </source>
</reference>
<accession>A0A9E7JJ50</accession>
<name>A0A9E7JJ50_9LILI</name>